<organism evidence="5 6">
    <name type="scientific">Rhizopus oryzae</name>
    <name type="common">Mucormycosis agent</name>
    <name type="synonym">Rhizopus arrhizus var. delemar</name>
    <dbReference type="NCBI Taxonomy" id="64495"/>
    <lineage>
        <taxon>Eukaryota</taxon>
        <taxon>Fungi</taxon>
        <taxon>Fungi incertae sedis</taxon>
        <taxon>Mucoromycota</taxon>
        <taxon>Mucoromycotina</taxon>
        <taxon>Mucoromycetes</taxon>
        <taxon>Mucorales</taxon>
        <taxon>Mucorineae</taxon>
        <taxon>Rhizopodaceae</taxon>
        <taxon>Rhizopus</taxon>
    </lineage>
</organism>
<feature type="compositionally biased region" description="Basic and acidic residues" evidence="3">
    <location>
        <begin position="170"/>
        <end position="189"/>
    </location>
</feature>
<protein>
    <recommendedName>
        <fullName evidence="4">FAM192A/Fyv6 N-terminal domain-containing protein</fullName>
    </recommendedName>
</protein>
<evidence type="ECO:0000259" key="4">
    <source>
        <dbReference type="Pfam" id="PF10187"/>
    </source>
</evidence>
<name>A0A9P7BMN2_RHIOR</name>
<sequence>MSFNIKNSFVSRSIVQADTEQTLESDKKTSEVKQQDYDPRTLYERLQEQKTIREEKFAEESRLSNHIKRIDEEEAEYFKILSDEKKKLEEERKRNERLELERYRLEVENARTTSQPLKTKATSPNAAAANTASSAARRPVVSNKAKNKFKDVVVVKKRGREEKGEEEEDKIQVADKNTIKENETKDPVLKKAKTSNNGSLSLLAAYSDDDEDEE</sequence>
<feature type="compositionally biased region" description="Basic and acidic residues" evidence="3">
    <location>
        <begin position="24"/>
        <end position="38"/>
    </location>
</feature>
<dbReference type="Pfam" id="PF10187">
    <property type="entry name" value="FAM192A_Fyv6_N"/>
    <property type="match status" value="1"/>
</dbReference>
<dbReference type="InterPro" id="IPR039845">
    <property type="entry name" value="FAM192A"/>
</dbReference>
<gene>
    <name evidence="5" type="ORF">G6F64_011447</name>
</gene>
<feature type="region of interest" description="Disordered" evidence="3">
    <location>
        <begin position="110"/>
        <end position="143"/>
    </location>
</feature>
<dbReference type="Proteomes" id="UP000716291">
    <property type="component" value="Unassembled WGS sequence"/>
</dbReference>
<accession>A0A9P7BMN2</accession>
<evidence type="ECO:0000256" key="2">
    <source>
        <dbReference type="ARBA" id="ARBA00023242"/>
    </source>
</evidence>
<feature type="compositionally biased region" description="Low complexity" evidence="3">
    <location>
        <begin position="121"/>
        <end position="139"/>
    </location>
</feature>
<evidence type="ECO:0000313" key="5">
    <source>
        <dbReference type="EMBL" id="KAG1301836.1"/>
    </source>
</evidence>
<dbReference type="PANTHER" id="PTHR13495:SF0">
    <property type="entry name" value="PSME3-INTERACTING PROTEIN"/>
    <property type="match status" value="1"/>
</dbReference>
<keyword evidence="6" id="KW-1185">Reference proteome</keyword>
<dbReference type="AlphaFoldDB" id="A0A9P7BMN2"/>
<evidence type="ECO:0000256" key="1">
    <source>
        <dbReference type="ARBA" id="ARBA00004123"/>
    </source>
</evidence>
<evidence type="ECO:0000256" key="3">
    <source>
        <dbReference type="SAM" id="MobiDB-lite"/>
    </source>
</evidence>
<dbReference type="GO" id="GO:0005634">
    <property type="term" value="C:nucleus"/>
    <property type="evidence" value="ECO:0007669"/>
    <property type="project" value="UniProtKB-SubCell"/>
</dbReference>
<feature type="domain" description="FAM192A/Fyv6 N-terminal" evidence="4">
    <location>
        <begin position="21"/>
        <end position="104"/>
    </location>
</feature>
<dbReference type="PANTHER" id="PTHR13495">
    <property type="entry name" value="NEFA-INTERACTING NUCLEAR PROTEIN NIP30"/>
    <property type="match status" value="1"/>
</dbReference>
<keyword evidence="2" id="KW-0539">Nucleus</keyword>
<proteinExistence type="predicted"/>
<feature type="region of interest" description="Disordered" evidence="3">
    <location>
        <begin position="16"/>
        <end position="38"/>
    </location>
</feature>
<reference evidence="5" key="1">
    <citation type="journal article" date="2020" name="Microb. Genom.">
        <title>Genetic diversity of clinical and environmental Mucorales isolates obtained from an investigation of mucormycosis cases among solid organ transplant recipients.</title>
        <authorList>
            <person name="Nguyen M.H."/>
            <person name="Kaul D."/>
            <person name="Muto C."/>
            <person name="Cheng S.J."/>
            <person name="Richter R.A."/>
            <person name="Bruno V.M."/>
            <person name="Liu G."/>
            <person name="Beyhan S."/>
            <person name="Sundermann A.J."/>
            <person name="Mounaud S."/>
            <person name="Pasculle A.W."/>
            <person name="Nierman W.C."/>
            <person name="Driscoll E."/>
            <person name="Cumbie R."/>
            <person name="Clancy C.J."/>
            <person name="Dupont C.L."/>
        </authorList>
    </citation>
    <scope>NUCLEOTIDE SEQUENCE</scope>
    <source>
        <strain evidence="5">GL11</strain>
    </source>
</reference>
<comment type="subcellular location">
    <subcellularLocation>
        <location evidence="1">Nucleus</location>
    </subcellularLocation>
</comment>
<comment type="caution">
    <text evidence="5">The sequence shown here is derived from an EMBL/GenBank/DDBJ whole genome shotgun (WGS) entry which is preliminary data.</text>
</comment>
<dbReference type="InterPro" id="IPR019331">
    <property type="entry name" value="FAM192A/Fyv6_N"/>
</dbReference>
<dbReference type="EMBL" id="JAANQT010002789">
    <property type="protein sequence ID" value="KAG1301836.1"/>
    <property type="molecule type" value="Genomic_DNA"/>
</dbReference>
<evidence type="ECO:0000313" key="6">
    <source>
        <dbReference type="Proteomes" id="UP000716291"/>
    </source>
</evidence>
<feature type="region of interest" description="Disordered" evidence="3">
    <location>
        <begin position="157"/>
        <end position="214"/>
    </location>
</feature>